<reference evidence="4" key="1">
    <citation type="submission" date="2021-10" db="EMBL/GenBank/DDBJ databases">
        <title>Novel species in genus Arthrobacter.</title>
        <authorList>
            <person name="Liu Y."/>
        </authorList>
    </citation>
    <scope>NUCLEOTIDE SEQUENCE</scope>
    <source>
        <strain evidence="4">Zg-Y453</strain>
    </source>
</reference>
<dbReference type="EMBL" id="JAJFZV010000004">
    <property type="protein sequence ID" value="MCC3297306.1"/>
    <property type="molecule type" value="Genomic_DNA"/>
</dbReference>
<organism evidence="4 5">
    <name type="scientific">Arthrobacter caoxuetaonis</name>
    <dbReference type="NCBI Taxonomy" id="2886935"/>
    <lineage>
        <taxon>Bacteria</taxon>
        <taxon>Bacillati</taxon>
        <taxon>Actinomycetota</taxon>
        <taxon>Actinomycetes</taxon>
        <taxon>Micrococcales</taxon>
        <taxon>Micrococcaceae</taxon>
        <taxon>Arthrobacter</taxon>
    </lineage>
</organism>
<comment type="caution">
    <text evidence="4">The sequence shown here is derived from an EMBL/GenBank/DDBJ whole genome shotgun (WGS) entry which is preliminary data.</text>
</comment>
<dbReference type="PANTHER" id="PTHR43046">
    <property type="entry name" value="GDP-MANNOSE MANNOSYL HYDROLASE"/>
    <property type="match status" value="1"/>
</dbReference>
<dbReference type="InterPro" id="IPR000086">
    <property type="entry name" value="NUDIX_hydrolase_dom"/>
</dbReference>
<dbReference type="PROSITE" id="PS51462">
    <property type="entry name" value="NUDIX"/>
    <property type="match status" value="1"/>
</dbReference>
<keyword evidence="2" id="KW-0378">Hydrolase</keyword>
<dbReference type="Proteomes" id="UP001139158">
    <property type="component" value="Unassembled WGS sequence"/>
</dbReference>
<dbReference type="SUPFAM" id="SSF55811">
    <property type="entry name" value="Nudix"/>
    <property type="match status" value="1"/>
</dbReference>
<evidence type="ECO:0000313" key="4">
    <source>
        <dbReference type="EMBL" id="MCC3297306.1"/>
    </source>
</evidence>
<keyword evidence="5" id="KW-1185">Reference proteome</keyword>
<evidence type="ECO:0000259" key="3">
    <source>
        <dbReference type="PROSITE" id="PS51462"/>
    </source>
</evidence>
<dbReference type="Pfam" id="PF00293">
    <property type="entry name" value="NUDIX"/>
    <property type="match status" value="1"/>
</dbReference>
<dbReference type="PROSITE" id="PS00893">
    <property type="entry name" value="NUDIX_BOX"/>
    <property type="match status" value="1"/>
</dbReference>
<dbReference type="InterPro" id="IPR020084">
    <property type="entry name" value="NUDIX_hydrolase_CS"/>
</dbReference>
<dbReference type="RefSeq" id="WP_227895157.1">
    <property type="nucleotide sequence ID" value="NZ_CP099466.1"/>
</dbReference>
<proteinExistence type="predicted"/>
<gene>
    <name evidence="4" type="ORF">LJ757_05740</name>
</gene>
<sequence>MPTPDFILSLREKVGHDLLWLPGVAAVVFNPAGEVLLCRRADNGRWTIITGILEPGEEPGPGLLREIEEETGVRSKLDHLIHVGTTDPIEFPNRDRCQFLNLVFRCTYEAGTARVNDDESTDVGWFALDALPELNKRHRMLIELARTSTGVPVFEA</sequence>
<dbReference type="GO" id="GO:0016787">
    <property type="term" value="F:hydrolase activity"/>
    <property type="evidence" value="ECO:0007669"/>
    <property type="project" value="UniProtKB-KW"/>
</dbReference>
<evidence type="ECO:0000313" key="5">
    <source>
        <dbReference type="Proteomes" id="UP001139158"/>
    </source>
</evidence>
<name>A0A9X1MCN8_9MICC</name>
<comment type="cofactor">
    <cofactor evidence="1">
        <name>Mg(2+)</name>
        <dbReference type="ChEBI" id="CHEBI:18420"/>
    </cofactor>
</comment>
<dbReference type="InterPro" id="IPR015797">
    <property type="entry name" value="NUDIX_hydrolase-like_dom_sf"/>
</dbReference>
<dbReference type="PANTHER" id="PTHR43046:SF16">
    <property type="entry name" value="ADP-RIBOSE PYROPHOSPHATASE YJHB-RELATED"/>
    <property type="match status" value="1"/>
</dbReference>
<evidence type="ECO:0000256" key="1">
    <source>
        <dbReference type="ARBA" id="ARBA00001946"/>
    </source>
</evidence>
<dbReference type="AlphaFoldDB" id="A0A9X1MCN8"/>
<dbReference type="Gene3D" id="3.90.79.10">
    <property type="entry name" value="Nucleoside Triphosphate Pyrophosphohydrolase"/>
    <property type="match status" value="1"/>
</dbReference>
<dbReference type="CDD" id="cd18879">
    <property type="entry name" value="NUDIX_Hydrolase"/>
    <property type="match status" value="1"/>
</dbReference>
<accession>A0A9X1MCN8</accession>
<protein>
    <submittedName>
        <fullName evidence="4">NUDIX domain-containing protein</fullName>
    </submittedName>
</protein>
<feature type="domain" description="Nudix hydrolase" evidence="3">
    <location>
        <begin position="19"/>
        <end position="148"/>
    </location>
</feature>
<evidence type="ECO:0000256" key="2">
    <source>
        <dbReference type="ARBA" id="ARBA00022801"/>
    </source>
</evidence>